<protein>
    <submittedName>
        <fullName evidence="1">Uncharacterized protein</fullName>
    </submittedName>
</protein>
<proteinExistence type="predicted"/>
<sequence length="56" mass="6450">MSEERTVEEKTVEERLDQIEKDIEDITSALSGLLTWKRNQITRTLPITHPKAARAT</sequence>
<organism evidence="1">
    <name type="scientific">marine sediment metagenome</name>
    <dbReference type="NCBI Taxonomy" id="412755"/>
    <lineage>
        <taxon>unclassified sequences</taxon>
        <taxon>metagenomes</taxon>
        <taxon>ecological metagenomes</taxon>
    </lineage>
</organism>
<name>X1B7T0_9ZZZZ</name>
<evidence type="ECO:0000313" key="1">
    <source>
        <dbReference type="EMBL" id="GAG80198.1"/>
    </source>
</evidence>
<accession>X1B7T0</accession>
<comment type="caution">
    <text evidence="1">The sequence shown here is derived from an EMBL/GenBank/DDBJ whole genome shotgun (WGS) entry which is preliminary data.</text>
</comment>
<dbReference type="EMBL" id="BART01011055">
    <property type="protein sequence ID" value="GAG80198.1"/>
    <property type="molecule type" value="Genomic_DNA"/>
</dbReference>
<gene>
    <name evidence="1" type="ORF">S01H4_23738</name>
</gene>
<dbReference type="AlphaFoldDB" id="X1B7T0"/>
<reference evidence="1" key="1">
    <citation type="journal article" date="2014" name="Front. Microbiol.">
        <title>High frequency of phylogenetically diverse reductive dehalogenase-homologous genes in deep subseafloor sedimentary metagenomes.</title>
        <authorList>
            <person name="Kawai M."/>
            <person name="Futagami T."/>
            <person name="Toyoda A."/>
            <person name="Takaki Y."/>
            <person name="Nishi S."/>
            <person name="Hori S."/>
            <person name="Arai W."/>
            <person name="Tsubouchi T."/>
            <person name="Morono Y."/>
            <person name="Uchiyama I."/>
            <person name="Ito T."/>
            <person name="Fujiyama A."/>
            <person name="Inagaki F."/>
            <person name="Takami H."/>
        </authorList>
    </citation>
    <scope>NUCLEOTIDE SEQUENCE</scope>
    <source>
        <strain evidence="1">Expedition CK06-06</strain>
    </source>
</reference>